<keyword evidence="2" id="KW-0732">Signal</keyword>
<dbReference type="Proteomes" id="UP000006844">
    <property type="component" value="Chromosome"/>
</dbReference>
<keyword evidence="4" id="KW-1185">Reference proteome</keyword>
<dbReference type="Pfam" id="PF11528">
    <property type="entry name" value="DUF3224"/>
    <property type="match status" value="1"/>
</dbReference>
<evidence type="ECO:0000256" key="1">
    <source>
        <dbReference type="SAM" id="MobiDB-lite"/>
    </source>
</evidence>
<feature type="region of interest" description="Disordered" evidence="1">
    <location>
        <begin position="32"/>
        <end position="51"/>
    </location>
</feature>
<sequence length="153" mass="15936">MKSLLLFALFSATLFAQAPKGKTMHATGSFEVKLTPQQSTSETTPDPTRGRMSIDKHFHGALEGTSLGEMLSGGNPATGSAGYVAIERVTGTLDGKSGSFLLQHSATMHAGQFSLTITVIPGSGTGELVGLAGSMNIVIEGGKHSYTFEYTLP</sequence>
<dbReference type="eggNOG" id="ENOG5031U6H">
    <property type="taxonomic scope" value="Bacteria"/>
</dbReference>
<reference evidence="3 4" key="1">
    <citation type="journal article" date="2012" name="Stand. Genomic Sci.">
        <title>Complete genome sequence of Terriglobus saanensis type strain SP1PR4(T), an Acidobacteria from tundra soil.</title>
        <authorList>
            <person name="Rawat S.R."/>
            <person name="Mannisto M.K."/>
            <person name="Starovoytov V."/>
            <person name="Goodwin L."/>
            <person name="Nolan M."/>
            <person name="Hauser L."/>
            <person name="Land M."/>
            <person name="Davenport K.W."/>
            <person name="Woyke T."/>
            <person name="Haggblom M.M."/>
        </authorList>
    </citation>
    <scope>NUCLEOTIDE SEQUENCE</scope>
    <source>
        <strain evidence="4">ATCC BAA-1853 / DSM 23119 / SP1PR4</strain>
    </source>
</reference>
<evidence type="ECO:0008006" key="5">
    <source>
        <dbReference type="Google" id="ProtNLM"/>
    </source>
</evidence>
<gene>
    <name evidence="3" type="ordered locus">AciPR4_2475</name>
</gene>
<feature type="chain" id="PRO_5003228824" description="DUF3224 domain-containing protein" evidence="2">
    <location>
        <begin position="19"/>
        <end position="153"/>
    </location>
</feature>
<protein>
    <recommendedName>
        <fullName evidence="5">DUF3224 domain-containing protein</fullName>
    </recommendedName>
</protein>
<feature type="compositionally biased region" description="Polar residues" evidence="1">
    <location>
        <begin position="35"/>
        <end position="46"/>
    </location>
</feature>
<organism evidence="3 4">
    <name type="scientific">Terriglobus saanensis (strain ATCC BAA-1853 / DSM 23119 / SP1PR4)</name>
    <dbReference type="NCBI Taxonomy" id="401053"/>
    <lineage>
        <taxon>Bacteria</taxon>
        <taxon>Pseudomonadati</taxon>
        <taxon>Acidobacteriota</taxon>
        <taxon>Terriglobia</taxon>
        <taxon>Terriglobales</taxon>
        <taxon>Acidobacteriaceae</taxon>
        <taxon>Terriglobus</taxon>
    </lineage>
</organism>
<dbReference type="HOGENOM" id="CLU_111671_1_0_0"/>
<name>E8UZH5_TERSS</name>
<dbReference type="InterPro" id="IPR023159">
    <property type="entry name" value="SO1590-like_sf"/>
</dbReference>
<dbReference type="EMBL" id="CP002467">
    <property type="protein sequence ID" value="ADV83255.1"/>
    <property type="molecule type" value="Genomic_DNA"/>
</dbReference>
<proteinExistence type="predicted"/>
<dbReference type="SUPFAM" id="SSF159238">
    <property type="entry name" value="SO1590-like"/>
    <property type="match status" value="1"/>
</dbReference>
<feature type="signal peptide" evidence="2">
    <location>
        <begin position="1"/>
        <end position="18"/>
    </location>
</feature>
<dbReference type="InterPro" id="IPR021607">
    <property type="entry name" value="DUF3224"/>
</dbReference>
<dbReference type="Gene3D" id="2.40.350.10">
    <property type="entry name" value="SO1590-like"/>
    <property type="match status" value="1"/>
</dbReference>
<dbReference type="AlphaFoldDB" id="E8UZH5"/>
<evidence type="ECO:0000313" key="4">
    <source>
        <dbReference type="Proteomes" id="UP000006844"/>
    </source>
</evidence>
<evidence type="ECO:0000313" key="3">
    <source>
        <dbReference type="EMBL" id="ADV83255.1"/>
    </source>
</evidence>
<dbReference type="STRING" id="401053.AciPR4_2475"/>
<accession>E8UZH5</accession>
<evidence type="ECO:0000256" key="2">
    <source>
        <dbReference type="SAM" id="SignalP"/>
    </source>
</evidence>
<dbReference type="KEGG" id="tsa:AciPR4_2475"/>